<dbReference type="RefSeq" id="WP_046202485.1">
    <property type="nucleotide sequence ID" value="NZ_JAGSOA010000001.1"/>
</dbReference>
<keyword evidence="7" id="KW-1185">Reference proteome</keyword>
<dbReference type="SUPFAM" id="SSF53807">
    <property type="entry name" value="Helical backbone' metal receptor"/>
    <property type="match status" value="1"/>
</dbReference>
<dbReference type="InterPro" id="IPR051313">
    <property type="entry name" value="Bact_iron-sidero_bind"/>
</dbReference>
<gene>
    <name evidence="6" type="ORF">L3H44_02355</name>
</gene>
<evidence type="ECO:0000256" key="2">
    <source>
        <dbReference type="ARBA" id="ARBA00008814"/>
    </source>
</evidence>
<evidence type="ECO:0000313" key="7">
    <source>
        <dbReference type="Proteomes" id="UP001200604"/>
    </source>
</evidence>
<comment type="similarity">
    <text evidence="2">Belongs to the bacterial solute-binding protein 8 family.</text>
</comment>
<dbReference type="Proteomes" id="UP001200604">
    <property type="component" value="Unassembled WGS sequence"/>
</dbReference>
<comment type="caution">
    <text evidence="6">The sequence shown here is derived from an EMBL/GenBank/DDBJ whole genome shotgun (WGS) entry which is preliminary data.</text>
</comment>
<feature type="domain" description="Fe/B12 periplasmic-binding" evidence="5">
    <location>
        <begin position="67"/>
        <end position="340"/>
    </location>
</feature>
<evidence type="ECO:0000256" key="1">
    <source>
        <dbReference type="ARBA" id="ARBA00004196"/>
    </source>
</evidence>
<comment type="subcellular location">
    <subcellularLocation>
        <location evidence="1">Cell envelope</location>
    </subcellularLocation>
</comment>
<protein>
    <submittedName>
        <fullName evidence="6">ABC transporter substrate-binding protein</fullName>
    </submittedName>
</protein>
<reference evidence="6 7" key="1">
    <citation type="submission" date="2022-01" db="EMBL/GenBank/DDBJ databases">
        <title>Identification and Characterization of Corynebacterium sp.</title>
        <authorList>
            <person name="Luo Q."/>
            <person name="Qu P."/>
            <person name="Chen Q."/>
        </authorList>
    </citation>
    <scope>NUCLEOTIDE SEQUENCE [LARGE SCALE GENOMIC DNA]</scope>
    <source>
        <strain evidence="6 7">MC-12</strain>
    </source>
</reference>
<evidence type="ECO:0000256" key="3">
    <source>
        <dbReference type="ARBA" id="ARBA00022448"/>
    </source>
</evidence>
<dbReference type="EMBL" id="JAKJKU010000001">
    <property type="protein sequence ID" value="MCF6773255.1"/>
    <property type="molecule type" value="Genomic_DNA"/>
</dbReference>
<proteinExistence type="inferred from homology"/>
<sequence length="340" mass="35968">MTGSSTNTTSNRRFLVLVFATLASISLLCIALSGCSSHSDNDASGSNGKVKVEHAYGSSDLPKDPKSVVSLAPGYTDALLALGHQPKAITAFAGFPSAVLPWEEGKLKLKPEGETAEMKMMNPSDVPLEKIASNKPDAVFASSMATDQGIYDQLSEIAPTVAALNKPPKLDDWVEQTKLVGKIYGETDKAEQAINDVDKDLKAISDKYPKSKGATVAVALFGGPNNIQVVTDPNDVTMKALSHLGLEIPDQLKNLGGGEGGVQGRLSMENIDKLDADIIIVSSMGTTDSLENSPQWKNLKAVKAGRVIKPDVAGVTAFRVPTILSIPYAVNLIQPALEKL</sequence>
<dbReference type="Pfam" id="PF01497">
    <property type="entry name" value="Peripla_BP_2"/>
    <property type="match status" value="1"/>
</dbReference>
<name>A0ABS9HJR9_9CORY</name>
<organism evidence="6 7">
    <name type="scientific">Corynebacterium parakroppenstedtii</name>
    <dbReference type="NCBI Taxonomy" id="2828363"/>
    <lineage>
        <taxon>Bacteria</taxon>
        <taxon>Bacillati</taxon>
        <taxon>Actinomycetota</taxon>
        <taxon>Actinomycetes</taxon>
        <taxon>Mycobacteriales</taxon>
        <taxon>Corynebacteriaceae</taxon>
        <taxon>Corynebacterium</taxon>
    </lineage>
</organism>
<dbReference type="Gene3D" id="3.40.50.1980">
    <property type="entry name" value="Nitrogenase molybdenum iron protein domain"/>
    <property type="match status" value="2"/>
</dbReference>
<dbReference type="PROSITE" id="PS50983">
    <property type="entry name" value="FE_B12_PBP"/>
    <property type="match status" value="1"/>
</dbReference>
<evidence type="ECO:0000259" key="5">
    <source>
        <dbReference type="PROSITE" id="PS50983"/>
    </source>
</evidence>
<accession>A0ABS9HJR9</accession>
<keyword evidence="3" id="KW-0813">Transport</keyword>
<dbReference type="PANTHER" id="PTHR30532">
    <property type="entry name" value="IRON III DICITRATE-BINDING PERIPLASMIC PROTEIN"/>
    <property type="match status" value="1"/>
</dbReference>
<dbReference type="CDD" id="cd01146">
    <property type="entry name" value="FhuD"/>
    <property type="match status" value="1"/>
</dbReference>
<keyword evidence="4" id="KW-0732">Signal</keyword>
<dbReference type="GeneID" id="92726103"/>
<dbReference type="InterPro" id="IPR002491">
    <property type="entry name" value="ABC_transptr_periplasmic_BD"/>
</dbReference>
<evidence type="ECO:0000313" key="6">
    <source>
        <dbReference type="EMBL" id="MCF6773255.1"/>
    </source>
</evidence>
<dbReference type="PANTHER" id="PTHR30532:SF24">
    <property type="entry name" value="FERRIC ENTEROBACTIN-BINDING PERIPLASMIC PROTEIN FEPB"/>
    <property type="match status" value="1"/>
</dbReference>
<evidence type="ECO:0000256" key="4">
    <source>
        <dbReference type="ARBA" id="ARBA00022729"/>
    </source>
</evidence>